<dbReference type="Proteomes" id="UP001558652">
    <property type="component" value="Unassembled WGS sequence"/>
</dbReference>
<name>A0ABD0YXI6_9HEMI</name>
<keyword evidence="2" id="KW-1185">Reference proteome</keyword>
<evidence type="ECO:0000313" key="2">
    <source>
        <dbReference type="Proteomes" id="UP001558652"/>
    </source>
</evidence>
<accession>A0ABD0YXI6</accession>
<reference evidence="1 2" key="1">
    <citation type="submission" date="2024-07" db="EMBL/GenBank/DDBJ databases">
        <title>Chromosome-level genome assembly of the water stick insect Ranatra chinensis (Heteroptera: Nepidae).</title>
        <authorList>
            <person name="Liu X."/>
        </authorList>
    </citation>
    <scope>NUCLEOTIDE SEQUENCE [LARGE SCALE GENOMIC DNA]</scope>
    <source>
        <strain evidence="1">Cailab_2021Rc</strain>
        <tissue evidence="1">Muscle</tissue>
    </source>
</reference>
<sequence length="193" mass="21782">MASKRRNMFHKNKKQETTEIVWSSHQSGDKMLARNTIAVVFAAVFCAVLVAGRSAEDKNELNRIVLKLVQHRQFQKTRATIAMKTFAGELRESVLGKASGSEAKCIHSEFAKAMEEGQALIEKTMNSVLPQLDTMASIVQDSSSTDDQWQKVEEFVYANSYEAFKRACMKTSDQVLVDWLADKKKVFLSCIKH</sequence>
<evidence type="ECO:0000313" key="1">
    <source>
        <dbReference type="EMBL" id="KAL1140660.1"/>
    </source>
</evidence>
<protein>
    <submittedName>
        <fullName evidence="1">Uncharacterized protein</fullName>
    </submittedName>
</protein>
<comment type="caution">
    <text evidence="1">The sequence shown here is derived from an EMBL/GenBank/DDBJ whole genome shotgun (WGS) entry which is preliminary data.</text>
</comment>
<dbReference type="AlphaFoldDB" id="A0ABD0YXI6"/>
<organism evidence="1 2">
    <name type="scientific">Ranatra chinensis</name>
    <dbReference type="NCBI Taxonomy" id="642074"/>
    <lineage>
        <taxon>Eukaryota</taxon>
        <taxon>Metazoa</taxon>
        <taxon>Ecdysozoa</taxon>
        <taxon>Arthropoda</taxon>
        <taxon>Hexapoda</taxon>
        <taxon>Insecta</taxon>
        <taxon>Pterygota</taxon>
        <taxon>Neoptera</taxon>
        <taxon>Paraneoptera</taxon>
        <taxon>Hemiptera</taxon>
        <taxon>Heteroptera</taxon>
        <taxon>Panheteroptera</taxon>
        <taxon>Nepomorpha</taxon>
        <taxon>Nepidae</taxon>
        <taxon>Ranatrinae</taxon>
        <taxon>Ranatra</taxon>
    </lineage>
</organism>
<proteinExistence type="predicted"/>
<dbReference type="EMBL" id="JBFDAA010000001">
    <property type="protein sequence ID" value="KAL1140660.1"/>
    <property type="molecule type" value="Genomic_DNA"/>
</dbReference>
<gene>
    <name evidence="1" type="ORF">AAG570_000590</name>
</gene>